<comment type="similarity">
    <text evidence="2">Belongs to the FPG family.</text>
</comment>
<dbReference type="GO" id="GO:0034039">
    <property type="term" value="F:8-oxo-7,8-dihydroguanine DNA N-glycosylase activity"/>
    <property type="evidence" value="ECO:0007669"/>
    <property type="project" value="TreeGrafter"/>
</dbReference>
<proteinExistence type="inferred from homology"/>
<organism evidence="11 12">
    <name type="scientific">Labedella endophytica</name>
    <dbReference type="NCBI Taxonomy" id="1523160"/>
    <lineage>
        <taxon>Bacteria</taxon>
        <taxon>Bacillati</taxon>
        <taxon>Actinomycetota</taxon>
        <taxon>Actinomycetes</taxon>
        <taxon>Micrococcales</taxon>
        <taxon>Microbacteriaceae</taxon>
        <taxon>Labedella</taxon>
    </lineage>
</organism>
<feature type="domain" description="Formamidopyrimidine-DNA glycosylase catalytic" evidence="10">
    <location>
        <begin position="2"/>
        <end position="118"/>
    </location>
</feature>
<keyword evidence="8" id="KW-0511">Multifunctional enzyme</keyword>
<dbReference type="PANTHER" id="PTHR22993:SF9">
    <property type="entry name" value="FORMAMIDOPYRIMIDINE-DNA GLYCOSYLASE"/>
    <property type="match status" value="1"/>
</dbReference>
<dbReference type="GO" id="GO:0016829">
    <property type="term" value="F:lyase activity"/>
    <property type="evidence" value="ECO:0007669"/>
    <property type="project" value="UniProtKB-KW"/>
</dbReference>
<dbReference type="Gene3D" id="1.10.8.50">
    <property type="match status" value="1"/>
</dbReference>
<evidence type="ECO:0000256" key="1">
    <source>
        <dbReference type="ARBA" id="ARBA00001668"/>
    </source>
</evidence>
<dbReference type="InterPro" id="IPR035937">
    <property type="entry name" value="FPG_N"/>
</dbReference>
<evidence type="ECO:0000256" key="5">
    <source>
        <dbReference type="ARBA" id="ARBA00023125"/>
    </source>
</evidence>
<keyword evidence="12" id="KW-1185">Reference proteome</keyword>
<dbReference type="SUPFAM" id="SSF46946">
    <property type="entry name" value="S13-like H2TH domain"/>
    <property type="match status" value="1"/>
</dbReference>
<accession>A0A3S0VH39</accession>
<dbReference type="SMART" id="SM01232">
    <property type="entry name" value="H2TH"/>
    <property type="match status" value="1"/>
</dbReference>
<evidence type="ECO:0000313" key="11">
    <source>
        <dbReference type="EMBL" id="RUR01751.1"/>
    </source>
</evidence>
<dbReference type="GO" id="GO:0008270">
    <property type="term" value="F:zinc ion binding"/>
    <property type="evidence" value="ECO:0007669"/>
    <property type="project" value="InterPro"/>
</dbReference>
<comment type="caution">
    <text evidence="11">The sequence shown here is derived from an EMBL/GenBank/DDBJ whole genome shotgun (WGS) entry which is preliminary data.</text>
</comment>
<keyword evidence="6" id="KW-0234">DNA repair</keyword>
<keyword evidence="9" id="KW-0326">Glycosidase</keyword>
<dbReference type="Gene3D" id="3.20.190.10">
    <property type="entry name" value="MutM-like, N-terminal"/>
    <property type="match status" value="1"/>
</dbReference>
<evidence type="ECO:0000256" key="8">
    <source>
        <dbReference type="ARBA" id="ARBA00023268"/>
    </source>
</evidence>
<name>A0A3S0VH39_9MICO</name>
<dbReference type="InterPro" id="IPR012319">
    <property type="entry name" value="FPG_cat"/>
</dbReference>
<keyword evidence="5" id="KW-0238">DNA-binding</keyword>
<dbReference type="GO" id="GO:0003906">
    <property type="term" value="F:DNA-(apurinic or apyrimidinic site) endonuclease activity"/>
    <property type="evidence" value="ECO:0007669"/>
    <property type="project" value="InterPro"/>
</dbReference>
<dbReference type="Proteomes" id="UP000274909">
    <property type="component" value="Unassembled WGS sequence"/>
</dbReference>
<evidence type="ECO:0000259" key="10">
    <source>
        <dbReference type="PROSITE" id="PS51068"/>
    </source>
</evidence>
<sequence>MPESPEVEALGGFLREHALGKQISSVELEEFRALKTRARPLGELEGHAVTGVRRFGKHLAIDTDGPTLLVSFGRAGWARWRDDTSVAEEPAPDAPPMLARIAFDGGAELAVTDAGDWLSLGLHVVDDPSEVSSVAKLGPDPASDGFKREDLDGIVMGRRKQLKALLQEQETLAGIGNAYSDEILYAARLSPVAHASTLDEEERARLFAAIRDVLRGAFEDRRKVPPTELKAAKVAAMAVHGRAGEPCLEGDDVVRDVPGSKGAAQYCAVCQTGGVPLPE</sequence>
<dbReference type="SMART" id="SM00898">
    <property type="entry name" value="Fapy_DNA_glyco"/>
    <property type="match status" value="1"/>
</dbReference>
<reference evidence="11 12" key="1">
    <citation type="submission" date="2018-12" db="EMBL/GenBank/DDBJ databases">
        <authorList>
            <person name="Li F."/>
        </authorList>
    </citation>
    <scope>NUCLEOTIDE SEQUENCE [LARGE SCALE GENOMIC DNA]</scope>
    <source>
        <strain evidence="11 12">EGI 6500705</strain>
    </source>
</reference>
<dbReference type="OrthoDB" id="9800855at2"/>
<comment type="catalytic activity">
    <reaction evidence="1">
        <text>Hydrolysis of DNA containing ring-opened 7-methylguanine residues, releasing 2,6-diamino-4-hydroxy-5-(N-methyl)formamidopyrimidine.</text>
        <dbReference type="EC" id="3.2.2.23"/>
    </reaction>
</comment>
<keyword evidence="7" id="KW-0456">Lyase</keyword>
<dbReference type="Pfam" id="PF01149">
    <property type="entry name" value="Fapy_DNA_glyco"/>
    <property type="match status" value="1"/>
</dbReference>
<evidence type="ECO:0000256" key="2">
    <source>
        <dbReference type="ARBA" id="ARBA00009409"/>
    </source>
</evidence>
<evidence type="ECO:0000256" key="4">
    <source>
        <dbReference type="ARBA" id="ARBA00022801"/>
    </source>
</evidence>
<keyword evidence="3" id="KW-0227">DNA damage</keyword>
<keyword evidence="4" id="KW-0378">Hydrolase</keyword>
<dbReference type="InterPro" id="IPR010979">
    <property type="entry name" value="Ribosomal_uS13-like_H2TH"/>
</dbReference>
<protein>
    <submittedName>
        <fullName evidence="11">Fpg/Nei family DNA glycosylase</fullName>
    </submittedName>
</protein>
<dbReference type="Pfam" id="PF06831">
    <property type="entry name" value="H2TH"/>
    <property type="match status" value="1"/>
</dbReference>
<dbReference type="GO" id="GO:0003684">
    <property type="term" value="F:damaged DNA binding"/>
    <property type="evidence" value="ECO:0007669"/>
    <property type="project" value="InterPro"/>
</dbReference>
<dbReference type="PROSITE" id="PS51068">
    <property type="entry name" value="FPG_CAT"/>
    <property type="match status" value="1"/>
</dbReference>
<evidence type="ECO:0000256" key="9">
    <source>
        <dbReference type="ARBA" id="ARBA00023295"/>
    </source>
</evidence>
<dbReference type="SUPFAM" id="SSF81624">
    <property type="entry name" value="N-terminal domain of MutM-like DNA repair proteins"/>
    <property type="match status" value="1"/>
</dbReference>
<evidence type="ECO:0000256" key="7">
    <source>
        <dbReference type="ARBA" id="ARBA00023239"/>
    </source>
</evidence>
<dbReference type="RefSeq" id="WP_127049597.1">
    <property type="nucleotide sequence ID" value="NZ_RZGZ01000002.1"/>
</dbReference>
<dbReference type="InterPro" id="IPR015886">
    <property type="entry name" value="H2TH_FPG"/>
</dbReference>
<evidence type="ECO:0000313" key="12">
    <source>
        <dbReference type="Proteomes" id="UP000274909"/>
    </source>
</evidence>
<dbReference type="EMBL" id="RZGZ01000002">
    <property type="protein sequence ID" value="RUR01751.1"/>
    <property type="molecule type" value="Genomic_DNA"/>
</dbReference>
<evidence type="ECO:0000256" key="3">
    <source>
        <dbReference type="ARBA" id="ARBA00022763"/>
    </source>
</evidence>
<gene>
    <name evidence="11" type="ORF">ELQ94_09855</name>
</gene>
<dbReference type="GO" id="GO:0006284">
    <property type="term" value="P:base-excision repair"/>
    <property type="evidence" value="ECO:0007669"/>
    <property type="project" value="InterPro"/>
</dbReference>
<evidence type="ECO:0000256" key="6">
    <source>
        <dbReference type="ARBA" id="ARBA00023204"/>
    </source>
</evidence>
<dbReference type="PANTHER" id="PTHR22993">
    <property type="entry name" value="FORMAMIDOPYRIMIDINE-DNA GLYCOSYLASE"/>
    <property type="match status" value="1"/>
</dbReference>
<dbReference type="AlphaFoldDB" id="A0A3S0VH39"/>